<dbReference type="NCBIfam" id="TIGR04131">
    <property type="entry name" value="Bac_Flav_CTERM"/>
    <property type="match status" value="1"/>
</dbReference>
<dbReference type="KEGG" id="fll:EI427_20600"/>
<dbReference type="Pfam" id="PF17963">
    <property type="entry name" value="Big_9"/>
    <property type="match status" value="1"/>
</dbReference>
<dbReference type="PANTHER" id="PTHR34819:SF3">
    <property type="entry name" value="CELL SURFACE PROTEIN"/>
    <property type="match status" value="1"/>
</dbReference>
<protein>
    <submittedName>
        <fullName evidence="2">DUF11 domain-containing protein</fullName>
    </submittedName>
</protein>
<dbReference type="InterPro" id="IPR051172">
    <property type="entry name" value="Chlamydia_OmcB"/>
</dbReference>
<evidence type="ECO:0000313" key="2">
    <source>
        <dbReference type="EMBL" id="AZQ65576.1"/>
    </source>
</evidence>
<dbReference type="Gene3D" id="2.60.40.10">
    <property type="entry name" value="Immunoglobulins"/>
    <property type="match status" value="2"/>
</dbReference>
<dbReference type="RefSeq" id="WP_126620419.1">
    <property type="nucleotide sequence ID" value="NZ_CP034563.1"/>
</dbReference>
<dbReference type="EMBL" id="CP034563">
    <property type="protein sequence ID" value="AZQ65576.1"/>
    <property type="molecule type" value="Genomic_DNA"/>
</dbReference>
<dbReference type="Proteomes" id="UP000267268">
    <property type="component" value="Chromosome 2"/>
</dbReference>
<dbReference type="InterPro" id="IPR047589">
    <property type="entry name" value="DUF11_rpt"/>
</dbReference>
<dbReference type="NCBIfam" id="TIGR01451">
    <property type="entry name" value="B_ant_repeat"/>
    <property type="match status" value="4"/>
</dbReference>
<dbReference type="Pfam" id="PF01345">
    <property type="entry name" value="DUF11"/>
    <property type="match status" value="4"/>
</dbReference>
<evidence type="ECO:0000313" key="3">
    <source>
        <dbReference type="Proteomes" id="UP000267268"/>
    </source>
</evidence>
<dbReference type="PANTHER" id="PTHR34819">
    <property type="entry name" value="LARGE CYSTEINE-RICH PERIPLASMIC PROTEIN OMCB"/>
    <property type="match status" value="1"/>
</dbReference>
<evidence type="ECO:0000259" key="1">
    <source>
        <dbReference type="Pfam" id="PF01345"/>
    </source>
</evidence>
<gene>
    <name evidence="2" type="ORF">EI427_20600</name>
</gene>
<feature type="domain" description="DUF11" evidence="1">
    <location>
        <begin position="2277"/>
        <end position="2386"/>
    </location>
</feature>
<dbReference type="Pfam" id="PF13585">
    <property type="entry name" value="CHU_C"/>
    <property type="match status" value="1"/>
</dbReference>
<sequence>MKHINNTYYILLLLLLSFISIEVSAQVALVDSYYTKGGVKVSNAKVTDQLKLVLELKNAGSSSGSAVIIIPGMVNDPHSSILQPLSNFPKVVGGGVLSNANFNTGELKVINLPPNKTVKVIVDLKPHPNRKQYELPIFINGKRVPMLKQPKVKVEQLAEVTHLITRKRSFTQNLTGEIVEVEVKVNNAGPSDVEDVVQVISIPKGLTLVSPTSGVTTKADGSKELTIGHAKIGNSLNGTMLLQLKSMVPGSYEIGSIIKSTKTKLINPKILNVEKKSTINIYPRADLQISQSLSQTNAKVGEIVTYTITVKNLGPDAVQSFKVTDKFINTLEIVGLDLTDPETNSLQSQIMIGYPNPNDLTWNGALLKLNDTKSIKVKVKVKPSYPSVWSSQNTAEIKGSITTSYDKPYNNISTVDLYVTPTVDLGIEVLPQGIYTVGNKHRLDINVMNWGESDATNINVKLLMNPAAYDLNSLNIISSNPVVSYSSSTKEFTLSTLKHNSYIKVTVEFNVINSSTPSAYIIRGEVHERINFPGEFDPDSHIKDPSKYNYKLTKIDDLSITESDNIQEVSPVINLKPDAQNISKWICDSPTGYTLDLSTYFTDPDNSGFNRNKVKLYTSMSDLTSKTTLSFTTKGDVSVNNAILKFTQGVDWKGKETMSFYYSLEDNQGGESPKREIILHRKYVQIKAPYTSTISICEGQIFDIFNYLNAETGDKFSATSLNYTDVVVKDKSGVVLTNTGTLTAGTYTVEVINTQTSTSTCDVLNVTFVEKGIVKLLKNTDVICNVQKQYDLTSVFTVDGIKPTNISTFDIYFQVGSIWNKIANFASITNFNKIIDGVNKFKVVGRNGSCNSSVENFFTIEKLVNPTILQTTSSNFFDACSGGTADVSKKFKVGFGEELIFYSDIANNPGTLLTSTGFADGTALTPGKYWVASRNKKLPSCSVSNKLPITIVNGATIALELYVKTGTLPTSSWEKSSKDLIAGQDVLQVKAVVKNTSSCNNATSNSLALKLNSSLLTALTDIEVKKNGVSVGTKNIPNKATFSGNLVITEPLISSGDTYEYIITFKPKAEHKVASFNIDAENTLGATKITSIANYNVIRKTDFSITKTIKNGSITPNIGDEITYQIEVKNFGPSYADNVEIMDVIPTGLKFVSASGGTQNTNYNQWTEPSMEPSKAYIYTIKLKVLPYVNGIEYINWARVSSPISKGKWGSISVKPNHCPVATTDNIKGGTGVNTFDFKPLLNDYDLEYDARNNIIKKFGSSGLDISTFKFKNGTKKTDAKKLGVKVGEFHIINDKVTFTSTSLTQTGTFDPVEYLISDISGIQTCKEGIINVEIASGPTISITTTPLEVGKCGLNDVELNGIASSTSGTISKMVWMNMDLITVNKVITSGITDINDTNGILIGKKLTVKSKGKYKFVAENTFQGKTTSKTTSPTESKVYEVKEIPSPTIVTNNVTTSITGIPSPKLEVKLEYLKNGAMVPYNNLWLPNNAVKWYDETGTTLLQNGYSFTPTGSKIDLTKAVNKYTIKVTNNFGCEVTLPVEVNVDLTKFEIETPSTVLIGSCESKASNYHVKASGKDAKLTIKGISATSNSINKTWSTTTSAIDEAIDLPIGIYQLTLEDSYNNITYKNFEVKKDIAPSIVVTKALPNGHVITSGGTVLIQTTTVGKGITNLWSVISGDISSLSSATNTKDISVSPTSSTIYQLEVTDQYGCTFTERVGVLVDDFQTIDKTISDCETDVDYSIISTSNFNNVTTKWTGINSTSVVKKISTQESNVTPGSYDVEITDYFGNKVNKSFKIIKDVPLSISKVITTDLVIDKFNTNTTTLDLNISGAGPFDITWSRKDGRSFEGSVNQKQKTHNKVPAGIYKGILPQPSSDCVYEVQVKDKYGKCIVNQTFNVFVKEVDLIVKKSLTGTVGKKYQVGDIVEFKLEVTNKSAKYDATKVKVEEYFPSGLKYLSVSSVSAGSFNTAKNTWDIPVVAKNASASLLIKMEVLDAVNYINKVNVSSYEKEIDVTDNSDDETVSVENIIDLFVEVDFSLDKGITWVKNVDVNYKDQFYYRIRITNNGKSYARGIKLLSNAPQGYSISNNPFLGSLQNIPDIPTKQVYIFTEKVIVNNAALTWPNVVSINFKDGKGVDQKKTDNAIVNVNTPPVAIKKNLKVTVNKLLASEKVVTSDYFQTSGKKDQTYDIDSKIDLNLFYFEGNTTPGGIKVVPNGTFEYLGNGNIKFTPATDYIGDVEVGFKVKDVRGAFSNEVKILVVVVPIIVKNKSLIKDTDLQITQSVSNLNPNIEDVIDITLLVENMGPSNATDVKVNYIIPSGYQFISASLPNFDLVNSKWIIGSLINGDKRALTIKAKVLKKGVYLNEANVSGFEADLNLPNNFSRALVVPNKSPVAILDYAETGKNVPITVDIISNDFDLDGTIDTKTIDLDPSQKGIQMSVTVPNKGTFTVVSQKEIKFFPELDYEGDVEIKYVITDDDTAVSEEGTVLIKIVPGLVAAIDVTNIEMGNCKPEIKILGLQPSNSTQKVLWIIDKGSSFTKGKILSSTVNQREITVTEGDYLYEITDRLNNVTRYKYHVVKKDAPEIKKLPQTITMQRGETYEFDPVITGEGVFFNWSDATYLSDDSLLETDYTPTKEGNYTLFLEITDKFGCTTSQEVKIEVKLDFFIPEGFSPNNDNIHDKFVIEGLAPDAEVKMDIYNRWEQKVYSSNDYQNNWDGKSNIQNKGEYLVDGTYFAIISINNKVYKKYITIKK</sequence>
<keyword evidence="3" id="KW-1185">Reference proteome</keyword>
<accession>A0A3Q9FRR5</accession>
<feature type="domain" description="DUF11" evidence="1">
    <location>
        <begin position="1906"/>
        <end position="2024"/>
    </location>
</feature>
<feature type="domain" description="DUF11" evidence="1">
    <location>
        <begin position="1102"/>
        <end position="1202"/>
    </location>
</feature>
<dbReference type="InterPro" id="IPR001434">
    <property type="entry name" value="OmcB-like_DUF11"/>
</dbReference>
<reference evidence="2 3" key="1">
    <citation type="submission" date="2018-12" db="EMBL/GenBank/DDBJ databases">
        <title>Flammeovirga pectinis sp. nov., isolated from the gut of the Korean scallop, Patinopecten yessoensis.</title>
        <authorList>
            <person name="Bae J.-W."/>
            <person name="Jeong Y.-S."/>
            <person name="Kang W."/>
        </authorList>
    </citation>
    <scope>NUCLEOTIDE SEQUENCE [LARGE SCALE GENOMIC DNA]</scope>
    <source>
        <strain evidence="2 3">L12M1</strain>
    </source>
</reference>
<name>A0A3Q9FRR5_9BACT</name>
<dbReference type="OrthoDB" id="904955at2"/>
<organism evidence="2 3">
    <name type="scientific">Flammeovirga pectinis</name>
    <dbReference type="NCBI Taxonomy" id="2494373"/>
    <lineage>
        <taxon>Bacteria</taxon>
        <taxon>Pseudomonadati</taxon>
        <taxon>Bacteroidota</taxon>
        <taxon>Cytophagia</taxon>
        <taxon>Cytophagales</taxon>
        <taxon>Flammeovirgaceae</taxon>
        <taxon>Flammeovirga</taxon>
    </lineage>
</organism>
<dbReference type="InterPro" id="IPR013783">
    <property type="entry name" value="Ig-like_fold"/>
</dbReference>
<proteinExistence type="predicted"/>
<dbReference type="InterPro" id="IPR026341">
    <property type="entry name" value="T9SS_type_B"/>
</dbReference>
<feature type="domain" description="DUF11" evidence="1">
    <location>
        <begin position="286"/>
        <end position="416"/>
    </location>
</feature>